<reference evidence="2" key="2">
    <citation type="submission" date="2021-09" db="EMBL/GenBank/DDBJ databases">
        <authorList>
            <person name="Jia N."/>
            <person name="Wang J."/>
            <person name="Shi W."/>
            <person name="Du L."/>
            <person name="Sun Y."/>
            <person name="Zhan W."/>
            <person name="Jiang J."/>
            <person name="Wang Q."/>
            <person name="Zhang B."/>
            <person name="Ji P."/>
            <person name="Sakyi L.B."/>
            <person name="Cui X."/>
            <person name="Yuan T."/>
            <person name="Jiang B."/>
            <person name="Yang W."/>
            <person name="Lam T.T.-Y."/>
            <person name="Chang Q."/>
            <person name="Ding S."/>
            <person name="Wang X."/>
            <person name="Zhu J."/>
            <person name="Ruan X."/>
            <person name="Zhao L."/>
            <person name="Wei J."/>
            <person name="Que T."/>
            <person name="Du C."/>
            <person name="Cheng J."/>
            <person name="Dai P."/>
            <person name="Han X."/>
            <person name="Huang E."/>
            <person name="Gao Y."/>
            <person name="Liu J."/>
            <person name="Shao H."/>
            <person name="Ye R."/>
            <person name="Li L."/>
            <person name="Wei W."/>
            <person name="Wang X."/>
            <person name="Wang C."/>
            <person name="Huo Q."/>
            <person name="Li W."/>
            <person name="Guo W."/>
            <person name="Chen H."/>
            <person name="Chen S."/>
            <person name="Zhou L."/>
            <person name="Zhou L."/>
            <person name="Ni X."/>
            <person name="Tian J."/>
            <person name="Zhou Y."/>
            <person name="Sheng Y."/>
            <person name="Liu T."/>
            <person name="Pan Y."/>
            <person name="Xia L."/>
            <person name="Li J."/>
            <person name="Zhao F."/>
            <person name="Cao W."/>
        </authorList>
    </citation>
    <scope>NUCLEOTIDE SEQUENCE</scope>
    <source>
        <strain evidence="2">Rsan-2018</strain>
        <tissue evidence="2">Larvae</tissue>
    </source>
</reference>
<evidence type="ECO:0000313" key="2">
    <source>
        <dbReference type="EMBL" id="KAH7940263.1"/>
    </source>
</evidence>
<organism evidence="2 3">
    <name type="scientific">Rhipicephalus sanguineus</name>
    <name type="common">Brown dog tick</name>
    <name type="synonym">Ixodes sanguineus</name>
    <dbReference type="NCBI Taxonomy" id="34632"/>
    <lineage>
        <taxon>Eukaryota</taxon>
        <taxon>Metazoa</taxon>
        <taxon>Ecdysozoa</taxon>
        <taxon>Arthropoda</taxon>
        <taxon>Chelicerata</taxon>
        <taxon>Arachnida</taxon>
        <taxon>Acari</taxon>
        <taxon>Parasitiformes</taxon>
        <taxon>Ixodida</taxon>
        <taxon>Ixodoidea</taxon>
        <taxon>Ixodidae</taxon>
        <taxon>Rhipicephalinae</taxon>
        <taxon>Rhipicephalus</taxon>
        <taxon>Rhipicephalus</taxon>
    </lineage>
</organism>
<keyword evidence="3" id="KW-1185">Reference proteome</keyword>
<accession>A0A9D4PH04</accession>
<evidence type="ECO:0000256" key="1">
    <source>
        <dbReference type="SAM" id="MobiDB-lite"/>
    </source>
</evidence>
<feature type="compositionally biased region" description="Basic and acidic residues" evidence="1">
    <location>
        <begin position="1"/>
        <end position="10"/>
    </location>
</feature>
<comment type="caution">
    <text evidence="2">The sequence shown here is derived from an EMBL/GenBank/DDBJ whole genome shotgun (WGS) entry which is preliminary data.</text>
</comment>
<gene>
    <name evidence="2" type="ORF">HPB52_022583</name>
</gene>
<evidence type="ECO:0000313" key="3">
    <source>
        <dbReference type="Proteomes" id="UP000821837"/>
    </source>
</evidence>
<proteinExistence type="predicted"/>
<feature type="region of interest" description="Disordered" evidence="1">
    <location>
        <begin position="1"/>
        <end position="26"/>
    </location>
</feature>
<dbReference type="AlphaFoldDB" id="A0A9D4PH04"/>
<protein>
    <submittedName>
        <fullName evidence="2">Uncharacterized protein</fullName>
    </submittedName>
</protein>
<dbReference type="Proteomes" id="UP000821837">
    <property type="component" value="Chromosome 8"/>
</dbReference>
<dbReference type="EMBL" id="JABSTV010001254">
    <property type="protein sequence ID" value="KAH7940263.1"/>
    <property type="molecule type" value="Genomic_DNA"/>
</dbReference>
<name>A0A9D4PH04_RHISA</name>
<reference evidence="2" key="1">
    <citation type="journal article" date="2020" name="Cell">
        <title>Large-Scale Comparative Analyses of Tick Genomes Elucidate Their Genetic Diversity and Vector Capacities.</title>
        <authorList>
            <consortium name="Tick Genome and Microbiome Consortium (TIGMIC)"/>
            <person name="Jia N."/>
            <person name="Wang J."/>
            <person name="Shi W."/>
            <person name="Du L."/>
            <person name="Sun Y."/>
            <person name="Zhan W."/>
            <person name="Jiang J.F."/>
            <person name="Wang Q."/>
            <person name="Zhang B."/>
            <person name="Ji P."/>
            <person name="Bell-Sakyi L."/>
            <person name="Cui X.M."/>
            <person name="Yuan T.T."/>
            <person name="Jiang B.G."/>
            <person name="Yang W.F."/>
            <person name="Lam T.T."/>
            <person name="Chang Q.C."/>
            <person name="Ding S.J."/>
            <person name="Wang X.J."/>
            <person name="Zhu J.G."/>
            <person name="Ruan X.D."/>
            <person name="Zhao L."/>
            <person name="Wei J.T."/>
            <person name="Ye R.Z."/>
            <person name="Que T.C."/>
            <person name="Du C.H."/>
            <person name="Zhou Y.H."/>
            <person name="Cheng J.X."/>
            <person name="Dai P.F."/>
            <person name="Guo W.B."/>
            <person name="Han X.H."/>
            <person name="Huang E.J."/>
            <person name="Li L.F."/>
            <person name="Wei W."/>
            <person name="Gao Y.C."/>
            <person name="Liu J.Z."/>
            <person name="Shao H.Z."/>
            <person name="Wang X."/>
            <person name="Wang C.C."/>
            <person name="Yang T.C."/>
            <person name="Huo Q.B."/>
            <person name="Li W."/>
            <person name="Chen H.Y."/>
            <person name="Chen S.E."/>
            <person name="Zhou L.G."/>
            <person name="Ni X.B."/>
            <person name="Tian J.H."/>
            <person name="Sheng Y."/>
            <person name="Liu T."/>
            <person name="Pan Y.S."/>
            <person name="Xia L.Y."/>
            <person name="Li J."/>
            <person name="Zhao F."/>
            <person name="Cao W.C."/>
        </authorList>
    </citation>
    <scope>NUCLEOTIDE SEQUENCE</scope>
    <source>
        <strain evidence="2">Rsan-2018</strain>
    </source>
</reference>
<sequence length="99" mass="11143">MNGVGREARNRRATAGPRYRSTGREGLVTARNRPIVLWETLPLLQRTPWAARRRVAIKQREAALERGFSRPRSAHGVVKTSEGFPWPPQESIGTILVSK</sequence>